<dbReference type="AlphaFoldDB" id="A0A4Z0BQT8"/>
<proteinExistence type="predicted"/>
<keyword evidence="2" id="KW-1185">Reference proteome</keyword>
<organism evidence="1 2">
    <name type="scientific">Ramlibacter rhizophilus</name>
    <dbReference type="NCBI Taxonomy" id="1781167"/>
    <lineage>
        <taxon>Bacteria</taxon>
        <taxon>Pseudomonadati</taxon>
        <taxon>Pseudomonadota</taxon>
        <taxon>Betaproteobacteria</taxon>
        <taxon>Burkholderiales</taxon>
        <taxon>Comamonadaceae</taxon>
        <taxon>Ramlibacter</taxon>
    </lineage>
</organism>
<sequence length="56" mass="6067">MLLASCPQRCASRARKVTLSSCDTVTPGPTRLRAFSTACAQMSTLRQREPSPRAVT</sequence>
<name>A0A4Z0BQT8_9BURK</name>
<reference evidence="1 2" key="1">
    <citation type="submission" date="2019-03" db="EMBL/GenBank/DDBJ databases">
        <title>Ramlibacter rhizophilus CCTCC AB2015357, whole genome shotgun sequence.</title>
        <authorList>
            <person name="Zhang X."/>
            <person name="Feng G."/>
            <person name="Zhu H."/>
        </authorList>
    </citation>
    <scope>NUCLEOTIDE SEQUENCE [LARGE SCALE GENOMIC DNA]</scope>
    <source>
        <strain evidence="1 2">CCTCC AB2015357</strain>
    </source>
</reference>
<dbReference type="EMBL" id="SMLL01000003">
    <property type="protein sequence ID" value="TFZ01201.1"/>
    <property type="molecule type" value="Genomic_DNA"/>
</dbReference>
<comment type="caution">
    <text evidence="1">The sequence shown here is derived from an EMBL/GenBank/DDBJ whole genome shotgun (WGS) entry which is preliminary data.</text>
</comment>
<accession>A0A4Z0BQT8</accession>
<gene>
    <name evidence="1" type="ORF">EZ242_07390</name>
</gene>
<evidence type="ECO:0000313" key="2">
    <source>
        <dbReference type="Proteomes" id="UP000297564"/>
    </source>
</evidence>
<protein>
    <submittedName>
        <fullName evidence="1">Uncharacterized protein</fullName>
    </submittedName>
</protein>
<evidence type="ECO:0000313" key="1">
    <source>
        <dbReference type="EMBL" id="TFZ01201.1"/>
    </source>
</evidence>
<dbReference type="Proteomes" id="UP000297564">
    <property type="component" value="Unassembled WGS sequence"/>
</dbReference>